<sequence length="454" mass="50477">MSLKDTVMAATPFGRQMRDKHFTFATSYTPLNHGSYGAFPLAVRSRQRAIQEQTESRSDRFIRFTARSLLLESRSAVANLLNVPRQTVVFVPNATTGINTVLRNLAWNEGDVIVYLSTAYGACEKTILHICETTPASSVRIAVSFPTEDDGLVRLFKDTVHGINSHRDRRVKIAMFDTVCTFPGVRLPWEALVAACKQLGVLSLVDGAHGIGHLDLSQLGQPESDPDFFTTNCYKWLFTPRGCAVLYVPRRHHHLIRTTFPTSHGFEPLGDVHGTPSTSLDDNDDDYLGDLFAWAATVDMSPYLCVPEAIEFRSQTCGGETAIRDYCIGLAQEGGKRMASIFGTEVLDNRTRTLSQCCFAMVRLPLVFAAGPISTITSVEPRQPVFPPERGPEFAKTIMDKLMTEHDTWIPAMFYCGTIWARVSAQIYLEMADFEWAAEVLMALCKELRDANAG</sequence>
<dbReference type="Gene3D" id="3.40.640.10">
    <property type="entry name" value="Type I PLP-dependent aspartate aminotransferase-like (Major domain)"/>
    <property type="match status" value="1"/>
</dbReference>
<name>A0A0D2GHA8_9EURO</name>
<evidence type="ECO:0000313" key="3">
    <source>
        <dbReference type="EMBL" id="KIW71644.1"/>
    </source>
</evidence>
<dbReference type="Proteomes" id="UP000054266">
    <property type="component" value="Unassembled WGS sequence"/>
</dbReference>
<gene>
    <name evidence="3" type="ORF">PV04_03785</name>
</gene>
<dbReference type="PANTHER" id="PTHR43092:SF2">
    <property type="entry name" value="HERCYNYLCYSTEINE SULFOXIDE LYASE"/>
    <property type="match status" value="1"/>
</dbReference>
<evidence type="ECO:0000313" key="4">
    <source>
        <dbReference type="Proteomes" id="UP000054266"/>
    </source>
</evidence>
<protein>
    <recommendedName>
        <fullName evidence="2">Aminotransferase class V domain-containing protein</fullName>
    </recommendedName>
</protein>
<dbReference type="STRING" id="5601.A0A0D2GHA8"/>
<proteinExistence type="predicted"/>
<dbReference type="PANTHER" id="PTHR43092">
    <property type="entry name" value="L-CYSTEINE DESULFHYDRASE"/>
    <property type="match status" value="1"/>
</dbReference>
<reference evidence="3 4" key="1">
    <citation type="submission" date="2015-01" db="EMBL/GenBank/DDBJ databases">
        <title>The Genome Sequence of Capronia semiimmersa CBS27337.</title>
        <authorList>
            <consortium name="The Broad Institute Genomics Platform"/>
            <person name="Cuomo C."/>
            <person name="de Hoog S."/>
            <person name="Gorbushina A."/>
            <person name="Stielow B."/>
            <person name="Teixiera M."/>
            <person name="Abouelleil A."/>
            <person name="Chapman S.B."/>
            <person name="Priest M."/>
            <person name="Young S.K."/>
            <person name="Wortman J."/>
            <person name="Nusbaum C."/>
            <person name="Birren B."/>
        </authorList>
    </citation>
    <scope>NUCLEOTIDE SEQUENCE [LARGE SCALE GENOMIC DNA]</scope>
    <source>
        <strain evidence="3 4">CBS 27337</strain>
    </source>
</reference>
<dbReference type="InterPro" id="IPR015421">
    <property type="entry name" value="PyrdxlP-dep_Trfase_major"/>
</dbReference>
<dbReference type="HOGENOM" id="CLU_003433_3_0_1"/>
<dbReference type="EMBL" id="KN846957">
    <property type="protein sequence ID" value="KIW71644.1"/>
    <property type="molecule type" value="Genomic_DNA"/>
</dbReference>
<accession>A0A0D2GHA8</accession>
<dbReference type="InterPro" id="IPR000192">
    <property type="entry name" value="Aminotrans_V_dom"/>
</dbReference>
<keyword evidence="1" id="KW-0663">Pyridoxal phosphate</keyword>
<organism evidence="3 4">
    <name type="scientific">Phialophora macrospora</name>
    <dbReference type="NCBI Taxonomy" id="1851006"/>
    <lineage>
        <taxon>Eukaryota</taxon>
        <taxon>Fungi</taxon>
        <taxon>Dikarya</taxon>
        <taxon>Ascomycota</taxon>
        <taxon>Pezizomycotina</taxon>
        <taxon>Eurotiomycetes</taxon>
        <taxon>Chaetothyriomycetidae</taxon>
        <taxon>Chaetothyriales</taxon>
        <taxon>Herpotrichiellaceae</taxon>
        <taxon>Phialophora</taxon>
    </lineage>
</organism>
<keyword evidence="4" id="KW-1185">Reference proteome</keyword>
<feature type="domain" description="Aminotransferase class V" evidence="2">
    <location>
        <begin position="67"/>
        <end position="255"/>
    </location>
</feature>
<evidence type="ECO:0000256" key="1">
    <source>
        <dbReference type="ARBA" id="ARBA00022898"/>
    </source>
</evidence>
<dbReference type="AlphaFoldDB" id="A0A0D2GHA8"/>
<dbReference type="Pfam" id="PF00266">
    <property type="entry name" value="Aminotran_5"/>
    <property type="match status" value="1"/>
</dbReference>
<evidence type="ECO:0000259" key="2">
    <source>
        <dbReference type="Pfam" id="PF00266"/>
    </source>
</evidence>
<dbReference type="InterPro" id="IPR015424">
    <property type="entry name" value="PyrdxlP-dep_Trfase"/>
</dbReference>
<dbReference type="SUPFAM" id="SSF53383">
    <property type="entry name" value="PLP-dependent transferases"/>
    <property type="match status" value="1"/>
</dbReference>